<evidence type="ECO:0000313" key="2">
    <source>
        <dbReference type="WBParaSite" id="RSKR_0000911000.1"/>
    </source>
</evidence>
<dbReference type="Proteomes" id="UP000095286">
    <property type="component" value="Unplaced"/>
</dbReference>
<proteinExistence type="predicted"/>
<protein>
    <submittedName>
        <fullName evidence="2">RRM domain-containing protein</fullName>
    </submittedName>
</protein>
<organism evidence="1 2">
    <name type="scientific">Rhabditophanes sp. KR3021</name>
    <dbReference type="NCBI Taxonomy" id="114890"/>
    <lineage>
        <taxon>Eukaryota</taxon>
        <taxon>Metazoa</taxon>
        <taxon>Ecdysozoa</taxon>
        <taxon>Nematoda</taxon>
        <taxon>Chromadorea</taxon>
        <taxon>Rhabditida</taxon>
        <taxon>Tylenchina</taxon>
        <taxon>Panagrolaimomorpha</taxon>
        <taxon>Strongyloidoidea</taxon>
        <taxon>Alloionematidae</taxon>
        <taxon>Rhabditophanes</taxon>
    </lineage>
</organism>
<evidence type="ECO:0000313" key="1">
    <source>
        <dbReference type="Proteomes" id="UP000095286"/>
    </source>
</evidence>
<sequence>MSKNSHQLIPNEPPFKVYVGNLPHDTIEGDFDDIFVDCQKVEIRMVHDKETNVFKGFAYVEFRTRECLLKALEKDNCDFDGNILKVDLAFNKTRDNQRGGRGGPRDGGSRGYGSRQDGGNRSDRGNRPDFNNRPDNRQDYGNRQDNRQDARPYDGGYRNEGQTRGSNFRGGDRQFGNNRDSRGFGGHTSYNNRGQDRNEQSNSGWVQAKNSGNRRQSHNSANYEPIGSTGPEVERPRIHLAPKTTDPEELARIKARDDEERAARMAKIFGKVAIKE</sequence>
<accession>A0AC35UA28</accession>
<reference evidence="2" key="1">
    <citation type="submission" date="2016-11" db="UniProtKB">
        <authorList>
            <consortium name="WormBaseParasite"/>
        </authorList>
    </citation>
    <scope>IDENTIFICATION</scope>
    <source>
        <strain evidence="2">KR3021</strain>
    </source>
</reference>
<dbReference type="WBParaSite" id="RSKR_0000911000.1">
    <property type="protein sequence ID" value="RSKR_0000911000.1"/>
    <property type="gene ID" value="RSKR_0000911000"/>
</dbReference>
<name>A0AC35UA28_9BILA</name>